<dbReference type="GO" id="GO:0006281">
    <property type="term" value="P:DNA repair"/>
    <property type="evidence" value="ECO:0007669"/>
    <property type="project" value="UniProtKB-KW"/>
</dbReference>
<feature type="signal peptide" evidence="6">
    <location>
        <begin position="1"/>
        <end position="19"/>
    </location>
</feature>
<evidence type="ECO:0000256" key="5">
    <source>
        <dbReference type="ARBA" id="ARBA00023204"/>
    </source>
</evidence>
<accession>A0AA38HKH1</accession>
<dbReference type="EMBL" id="JALNTZ010000185">
    <property type="protein sequence ID" value="KAJ3636361.1"/>
    <property type="molecule type" value="Genomic_DNA"/>
</dbReference>
<evidence type="ECO:0000313" key="8">
    <source>
        <dbReference type="EMBL" id="KAJ3636361.1"/>
    </source>
</evidence>
<keyword evidence="5" id="KW-0234">DNA repair</keyword>
<evidence type="ECO:0000256" key="2">
    <source>
        <dbReference type="ARBA" id="ARBA00022598"/>
    </source>
</evidence>
<feature type="domain" description="DNA ligase ATP-dependent N-terminal" evidence="7">
    <location>
        <begin position="42"/>
        <end position="218"/>
    </location>
</feature>
<dbReference type="InterPro" id="IPR012308">
    <property type="entry name" value="DNA_ligase_ATP-dep_N"/>
</dbReference>
<dbReference type="GO" id="GO:0005634">
    <property type="term" value="C:nucleus"/>
    <property type="evidence" value="ECO:0007669"/>
    <property type="project" value="TreeGrafter"/>
</dbReference>
<name>A0AA38HKH1_9CUCU</name>
<evidence type="ECO:0000256" key="6">
    <source>
        <dbReference type="SAM" id="SignalP"/>
    </source>
</evidence>
<dbReference type="GO" id="GO:0003910">
    <property type="term" value="F:DNA ligase (ATP) activity"/>
    <property type="evidence" value="ECO:0007669"/>
    <property type="project" value="InterPro"/>
</dbReference>
<comment type="similarity">
    <text evidence="1">Belongs to the ATP-dependent DNA ligase family.</text>
</comment>
<keyword evidence="4" id="KW-0233">DNA recombination</keyword>
<protein>
    <recommendedName>
        <fullName evidence="7">DNA ligase ATP-dependent N-terminal domain-containing protein</fullName>
    </recommendedName>
</protein>
<gene>
    <name evidence="8" type="ORF">Zmor_004473</name>
</gene>
<dbReference type="Gene3D" id="1.10.3260.10">
    <property type="entry name" value="DNA ligase, ATP-dependent, N-terminal domain"/>
    <property type="match status" value="1"/>
</dbReference>
<dbReference type="InterPro" id="IPR050191">
    <property type="entry name" value="ATP-dep_DNA_ligase"/>
</dbReference>
<dbReference type="GO" id="GO:0003677">
    <property type="term" value="F:DNA binding"/>
    <property type="evidence" value="ECO:0007669"/>
    <property type="project" value="InterPro"/>
</dbReference>
<comment type="caution">
    <text evidence="8">The sequence shown here is derived from an EMBL/GenBank/DDBJ whole genome shotgun (WGS) entry which is preliminary data.</text>
</comment>
<dbReference type="Pfam" id="PF04675">
    <property type="entry name" value="DNA_ligase_A_N"/>
    <property type="match status" value="1"/>
</dbReference>
<organism evidence="8 9">
    <name type="scientific">Zophobas morio</name>
    <dbReference type="NCBI Taxonomy" id="2755281"/>
    <lineage>
        <taxon>Eukaryota</taxon>
        <taxon>Metazoa</taxon>
        <taxon>Ecdysozoa</taxon>
        <taxon>Arthropoda</taxon>
        <taxon>Hexapoda</taxon>
        <taxon>Insecta</taxon>
        <taxon>Pterygota</taxon>
        <taxon>Neoptera</taxon>
        <taxon>Endopterygota</taxon>
        <taxon>Coleoptera</taxon>
        <taxon>Polyphaga</taxon>
        <taxon>Cucujiformia</taxon>
        <taxon>Tenebrionidae</taxon>
        <taxon>Zophobas</taxon>
    </lineage>
</organism>
<dbReference type="GO" id="GO:1903461">
    <property type="term" value="P:Okazaki fragment processing involved in mitotic DNA replication"/>
    <property type="evidence" value="ECO:0007669"/>
    <property type="project" value="TreeGrafter"/>
</dbReference>
<evidence type="ECO:0000259" key="7">
    <source>
        <dbReference type="Pfam" id="PF04675"/>
    </source>
</evidence>
<dbReference type="PANTHER" id="PTHR45674">
    <property type="entry name" value="DNA LIGASE 1/3 FAMILY MEMBER"/>
    <property type="match status" value="1"/>
</dbReference>
<keyword evidence="2" id="KW-0436">Ligase</keyword>
<evidence type="ECO:0000313" key="9">
    <source>
        <dbReference type="Proteomes" id="UP001168821"/>
    </source>
</evidence>
<evidence type="ECO:0000256" key="4">
    <source>
        <dbReference type="ARBA" id="ARBA00023172"/>
    </source>
</evidence>
<dbReference type="SUPFAM" id="SSF117018">
    <property type="entry name" value="ATP-dependent DNA ligase DNA-binding domain"/>
    <property type="match status" value="1"/>
</dbReference>
<sequence length="235" mass="26151">MKLVLFCYWLIFLIEATIRQYPNRVGYRIWSDASWKMNEPVPYSILAETFEIIEQEPKRLKITEIVSDLLRSIIYLTPEDLLPCVYLCLNKLGPAYEGAELGVGESLLVKAMRDATGRSIKTIQEDIEALGDIGLVAASSRGRQKTLLRPKPMTVRGVYETLKKIAAVTGNTSTQKKVDLIKNGLVACRSSCEAKFWIRSLSGKLRIGLAEQTVLTSLGHAIALTPPAHLDGLIF</sequence>
<proteinExistence type="inferred from homology"/>
<dbReference type="PANTHER" id="PTHR45674:SF4">
    <property type="entry name" value="DNA LIGASE 1"/>
    <property type="match status" value="1"/>
</dbReference>
<keyword evidence="9" id="KW-1185">Reference proteome</keyword>
<reference evidence="8" key="1">
    <citation type="journal article" date="2023" name="G3 (Bethesda)">
        <title>Whole genome assemblies of Zophobas morio and Tenebrio molitor.</title>
        <authorList>
            <person name="Kaur S."/>
            <person name="Stinson S.A."/>
            <person name="diCenzo G.C."/>
        </authorList>
    </citation>
    <scope>NUCLEOTIDE SEQUENCE</scope>
    <source>
        <strain evidence="8">QUZm001</strain>
    </source>
</reference>
<evidence type="ECO:0000256" key="1">
    <source>
        <dbReference type="ARBA" id="ARBA00007572"/>
    </source>
</evidence>
<dbReference type="AlphaFoldDB" id="A0AA38HKH1"/>
<feature type="chain" id="PRO_5041347456" description="DNA ligase ATP-dependent N-terminal domain-containing protein" evidence="6">
    <location>
        <begin position="20"/>
        <end position="235"/>
    </location>
</feature>
<dbReference type="Proteomes" id="UP001168821">
    <property type="component" value="Unassembled WGS sequence"/>
</dbReference>
<dbReference type="InterPro" id="IPR036599">
    <property type="entry name" value="DNA_ligase_N_sf"/>
</dbReference>
<evidence type="ECO:0000256" key="3">
    <source>
        <dbReference type="ARBA" id="ARBA00022763"/>
    </source>
</evidence>
<keyword evidence="6" id="KW-0732">Signal</keyword>
<keyword evidence="3" id="KW-0227">DNA damage</keyword>
<dbReference type="GO" id="GO:0005739">
    <property type="term" value="C:mitochondrion"/>
    <property type="evidence" value="ECO:0007669"/>
    <property type="project" value="TreeGrafter"/>
</dbReference>
<dbReference type="GO" id="GO:0006310">
    <property type="term" value="P:DNA recombination"/>
    <property type="evidence" value="ECO:0007669"/>
    <property type="project" value="UniProtKB-KW"/>
</dbReference>